<gene>
    <name evidence="1" type="ORF">SAMN04515677_104424</name>
</gene>
<dbReference type="Proteomes" id="UP000199068">
    <property type="component" value="Unassembled WGS sequence"/>
</dbReference>
<protein>
    <recommendedName>
        <fullName evidence="3">DUF4177 domain-containing protein</fullName>
    </recommendedName>
</protein>
<dbReference type="STRING" id="1121325.SAMN04515677_104424"/>
<dbReference type="AlphaFoldDB" id="A0A1G9PNV2"/>
<evidence type="ECO:0000313" key="2">
    <source>
        <dbReference type="Proteomes" id="UP000199068"/>
    </source>
</evidence>
<dbReference type="Pfam" id="PF13783">
    <property type="entry name" value="DUF4177"/>
    <property type="match status" value="1"/>
</dbReference>
<dbReference type="EMBL" id="FNGW01000004">
    <property type="protein sequence ID" value="SDL99897.1"/>
    <property type="molecule type" value="Genomic_DNA"/>
</dbReference>
<evidence type="ECO:0000313" key="1">
    <source>
        <dbReference type="EMBL" id="SDL99897.1"/>
    </source>
</evidence>
<dbReference type="RefSeq" id="WP_092725865.1">
    <property type="nucleotide sequence ID" value="NZ_FNGW01000004.1"/>
</dbReference>
<keyword evidence="2" id="KW-1185">Reference proteome</keyword>
<organism evidence="1 2">
    <name type="scientific">Romboutsia lituseburensis DSM 797</name>
    <dbReference type="NCBI Taxonomy" id="1121325"/>
    <lineage>
        <taxon>Bacteria</taxon>
        <taxon>Bacillati</taxon>
        <taxon>Bacillota</taxon>
        <taxon>Clostridia</taxon>
        <taxon>Peptostreptococcales</taxon>
        <taxon>Peptostreptococcaceae</taxon>
        <taxon>Romboutsia</taxon>
    </lineage>
</organism>
<name>A0A1G9PNV2_9FIRM</name>
<sequence>MYEYKFIEVPLKKGFKVKSGDTFEDCKSVINKESKNGWRLKQVIIPANENTGFAAPGVAAPYCYQIIFEKEINS</sequence>
<accession>A0A1G9PNV2</accession>
<evidence type="ECO:0008006" key="3">
    <source>
        <dbReference type="Google" id="ProtNLM"/>
    </source>
</evidence>
<proteinExistence type="predicted"/>
<reference evidence="1 2" key="1">
    <citation type="submission" date="2016-10" db="EMBL/GenBank/DDBJ databases">
        <authorList>
            <person name="de Groot N.N."/>
        </authorList>
    </citation>
    <scope>NUCLEOTIDE SEQUENCE [LARGE SCALE GENOMIC DNA]</scope>
    <source>
        <strain evidence="1 2">DSM 797</strain>
    </source>
</reference>
<dbReference type="InterPro" id="IPR025234">
    <property type="entry name" value="YjzH-like"/>
</dbReference>